<organism evidence="2 3">
    <name type="scientific">Marinomonas hwangdonensis</name>
    <dbReference type="NCBI Taxonomy" id="1053647"/>
    <lineage>
        <taxon>Bacteria</taxon>
        <taxon>Pseudomonadati</taxon>
        <taxon>Pseudomonadota</taxon>
        <taxon>Gammaproteobacteria</taxon>
        <taxon>Oceanospirillales</taxon>
        <taxon>Oceanospirillaceae</taxon>
        <taxon>Marinomonas</taxon>
    </lineage>
</organism>
<proteinExistence type="predicted"/>
<dbReference type="PIRSF" id="PIRSF002599">
    <property type="entry name" value="Cold_shock_A"/>
    <property type="match status" value="1"/>
</dbReference>
<dbReference type="AlphaFoldDB" id="A0A3M8Q5V3"/>
<dbReference type="OrthoDB" id="72963at2"/>
<keyword evidence="1" id="KW-1133">Transmembrane helix</keyword>
<dbReference type="InterPro" id="IPR012156">
    <property type="entry name" value="Cold_shock_CspA"/>
</dbReference>
<keyword evidence="1" id="KW-0812">Transmembrane</keyword>
<reference evidence="2 3" key="1">
    <citation type="journal article" date="2012" name="Int. J. Syst. Evol. Microbiol.">
        <title>Marinomonas hwangdonensis sp. nov., isolated from seawater.</title>
        <authorList>
            <person name="Jung Y.T."/>
            <person name="Oh T.K."/>
            <person name="Yoon J.H."/>
        </authorList>
    </citation>
    <scope>NUCLEOTIDE SEQUENCE [LARGE SCALE GENOMIC DNA]</scope>
    <source>
        <strain evidence="2 3">HDW-15</strain>
    </source>
</reference>
<comment type="caution">
    <text evidence="2">The sequence shown here is derived from an EMBL/GenBank/DDBJ whole genome shotgun (WGS) entry which is preliminary data.</text>
</comment>
<evidence type="ECO:0000313" key="2">
    <source>
        <dbReference type="EMBL" id="RNF50504.1"/>
    </source>
</evidence>
<dbReference type="RefSeq" id="WP_123095790.1">
    <property type="nucleotide sequence ID" value="NZ_RIZG01000005.1"/>
</dbReference>
<dbReference type="Pfam" id="PF06961">
    <property type="entry name" value="DUF1294"/>
    <property type="match status" value="1"/>
</dbReference>
<dbReference type="Proteomes" id="UP000280507">
    <property type="component" value="Unassembled WGS sequence"/>
</dbReference>
<feature type="transmembrane region" description="Helical" evidence="1">
    <location>
        <begin position="74"/>
        <end position="92"/>
    </location>
</feature>
<sequence length="98" mass="11315">MALFNSAVLLISLYLILSIVTYLMFAWDKRAAQRGRWRTSEKTLHVFSLLGGWPGALLAQRTLKHKSRKQPFKLILWVSITLNIGCLVWLVYGNWKPV</sequence>
<dbReference type="EMBL" id="RIZG01000005">
    <property type="protein sequence ID" value="RNF50504.1"/>
    <property type="molecule type" value="Genomic_DNA"/>
</dbReference>
<keyword evidence="1" id="KW-0472">Membrane</keyword>
<name>A0A3M8Q5V3_9GAMM</name>
<evidence type="ECO:0000256" key="1">
    <source>
        <dbReference type="SAM" id="Phobius"/>
    </source>
</evidence>
<keyword evidence="3" id="KW-1185">Reference proteome</keyword>
<dbReference type="InterPro" id="IPR010718">
    <property type="entry name" value="DUF1294"/>
</dbReference>
<dbReference type="GO" id="GO:0003676">
    <property type="term" value="F:nucleic acid binding"/>
    <property type="evidence" value="ECO:0007669"/>
    <property type="project" value="InterPro"/>
</dbReference>
<evidence type="ECO:0000313" key="3">
    <source>
        <dbReference type="Proteomes" id="UP000280507"/>
    </source>
</evidence>
<protein>
    <submittedName>
        <fullName evidence="2">DUF1294 domain-containing protein</fullName>
    </submittedName>
</protein>
<feature type="transmembrane region" description="Helical" evidence="1">
    <location>
        <begin position="6"/>
        <end position="27"/>
    </location>
</feature>
<gene>
    <name evidence="2" type="ORF">EBI00_10035</name>
</gene>
<accession>A0A3M8Q5V3</accession>